<feature type="region of interest" description="Disordered" evidence="2">
    <location>
        <begin position="56"/>
        <end position="90"/>
    </location>
</feature>
<feature type="compositionally biased region" description="Polar residues" evidence="2">
    <location>
        <begin position="176"/>
        <end position="192"/>
    </location>
</feature>
<feature type="compositionally biased region" description="Low complexity" evidence="2">
    <location>
        <begin position="10"/>
        <end position="20"/>
    </location>
</feature>
<evidence type="ECO:0000313" key="4">
    <source>
        <dbReference type="Proteomes" id="UP000245956"/>
    </source>
</evidence>
<dbReference type="Pfam" id="PF04488">
    <property type="entry name" value="Gly_transf_sug"/>
    <property type="match status" value="1"/>
</dbReference>
<evidence type="ECO:0008006" key="5">
    <source>
        <dbReference type="Google" id="ProtNLM"/>
    </source>
</evidence>
<feature type="compositionally biased region" description="Pro residues" evidence="2">
    <location>
        <begin position="150"/>
        <end position="160"/>
    </location>
</feature>
<dbReference type="EMBL" id="LCWV01000024">
    <property type="protein sequence ID" value="PWI66613.1"/>
    <property type="molecule type" value="Genomic_DNA"/>
</dbReference>
<dbReference type="AlphaFoldDB" id="A0A2U3DWI5"/>
<name>A0A2U3DWI5_PURLI</name>
<dbReference type="Gene3D" id="3.90.550.20">
    <property type="match status" value="1"/>
</dbReference>
<dbReference type="InterPro" id="IPR007577">
    <property type="entry name" value="GlycoTrfase_DXD_sugar-bd_CS"/>
</dbReference>
<sequence>MLTRRRRRPLNLPANLPARRQPASQPACLLLMACCPADDLTRPDLTRPRDPACPALSSLSPIDANPRVHPARPSNPIQSNPIQRGPAQPSPAVRALAMQARAAQTKQTRAPAAAHNALGHPPGLRRPIIGRLAPNPRPLSGLELHVPPSSINPPLPPAPPAYDEMPQQPWNPPPCTTTGPRASASGAPQSNGPLPLTDDEDCQHGNARRTQATPQGRRACSDLNQNQGPAAAQHVYEYLPLMSLDLLGAVVQCTLCDRASPDGLRQVPRRRRHAQSVPSARVMVPFDLPKYRAPQSNWPVPFFFPVFLPLPHFTHVPARLRLLMSLAASESSSPRSLIGASSSHRLTACLTVPDAATDASHRRDVHRLPQTFTAPRAVRFDAARRVPGACTDLPHAAASAVTPLQRLRRHAPTEALDAHHPAAAPAPVLDAAAIERAYPLAWKHINDFNGTGGAWFIPPEWIANKPEPQTIVEAARLASEVASSQPDREADYSRIPLIVHQTSKSARVNTWKPEVLPWVEQWLRLSVPSTHNKRPMAYFFWDDDGILDFMREFESDMLGDFNAMFTPVERADIFRVLACKWFGGVYADVDTEPLRHPATWITAPDVARWTDDVTGRSYGIVVPPGDNAVSANTRPVKLLWGLEADTDPESDAYWRMGYTYPVQVTQWALASAPKHPVLTQFVDNLKAQIRKEKESPKAPVADPLTRTGPAAVTLATSMWLEKEITFRWNAVTGLKDGGKSKLASDVLVLPITGFSPGRGKYGNMGSKPVGHPDARLVHHALGSWRHFDVWVEYGKFCRTVFGLCRDWSKVPSS</sequence>
<proteinExistence type="inferred from homology"/>
<dbReference type="InterPro" id="IPR039367">
    <property type="entry name" value="Och1-like"/>
</dbReference>
<dbReference type="GO" id="GO:0000009">
    <property type="term" value="F:alpha-1,6-mannosyltransferase activity"/>
    <property type="evidence" value="ECO:0007669"/>
    <property type="project" value="InterPro"/>
</dbReference>
<dbReference type="Proteomes" id="UP000245956">
    <property type="component" value="Unassembled WGS sequence"/>
</dbReference>
<dbReference type="GO" id="GO:0006487">
    <property type="term" value="P:protein N-linked glycosylation"/>
    <property type="evidence" value="ECO:0007669"/>
    <property type="project" value="TreeGrafter"/>
</dbReference>
<dbReference type="PANTHER" id="PTHR31834:SF10">
    <property type="entry name" value="TRANSFERASE, PUTATIVE (AFU_ORTHOLOGUE AFUA_8G02040)-RELATED"/>
    <property type="match status" value="1"/>
</dbReference>
<evidence type="ECO:0000256" key="2">
    <source>
        <dbReference type="SAM" id="MobiDB-lite"/>
    </source>
</evidence>
<dbReference type="PROSITE" id="PS51257">
    <property type="entry name" value="PROKAR_LIPOPROTEIN"/>
    <property type="match status" value="1"/>
</dbReference>
<evidence type="ECO:0000256" key="1">
    <source>
        <dbReference type="ARBA" id="ARBA00009003"/>
    </source>
</evidence>
<organism evidence="3 4">
    <name type="scientific">Purpureocillium lilacinum</name>
    <name type="common">Paecilomyces lilacinus</name>
    <dbReference type="NCBI Taxonomy" id="33203"/>
    <lineage>
        <taxon>Eukaryota</taxon>
        <taxon>Fungi</taxon>
        <taxon>Dikarya</taxon>
        <taxon>Ascomycota</taxon>
        <taxon>Pezizomycotina</taxon>
        <taxon>Sordariomycetes</taxon>
        <taxon>Hypocreomycetidae</taxon>
        <taxon>Hypocreales</taxon>
        <taxon>Ophiocordycipitaceae</taxon>
        <taxon>Purpureocillium</taxon>
    </lineage>
</organism>
<gene>
    <name evidence="3" type="ORF">PCL_05026</name>
</gene>
<comment type="caution">
    <text evidence="3">The sequence shown here is derived from an EMBL/GenBank/DDBJ whole genome shotgun (WGS) entry which is preliminary data.</text>
</comment>
<accession>A0A2U3DWI5</accession>
<dbReference type="GO" id="GO:0000136">
    <property type="term" value="C:mannan polymerase complex"/>
    <property type="evidence" value="ECO:0007669"/>
    <property type="project" value="TreeGrafter"/>
</dbReference>
<dbReference type="SUPFAM" id="SSF53448">
    <property type="entry name" value="Nucleotide-diphospho-sugar transferases"/>
    <property type="match status" value="1"/>
</dbReference>
<evidence type="ECO:0000313" key="3">
    <source>
        <dbReference type="EMBL" id="PWI66613.1"/>
    </source>
</evidence>
<feature type="region of interest" description="Disordered" evidence="2">
    <location>
        <begin position="132"/>
        <end position="225"/>
    </location>
</feature>
<dbReference type="InterPro" id="IPR029044">
    <property type="entry name" value="Nucleotide-diphossugar_trans"/>
</dbReference>
<feature type="region of interest" description="Disordered" evidence="2">
    <location>
        <begin position="1"/>
        <end position="22"/>
    </location>
</feature>
<protein>
    <recommendedName>
        <fullName evidence="5">Glycosyl transferase</fullName>
    </recommendedName>
</protein>
<dbReference type="PANTHER" id="PTHR31834">
    <property type="entry name" value="INITIATION-SPECIFIC ALPHA-1,6-MANNOSYLTRANSFERASE"/>
    <property type="match status" value="1"/>
</dbReference>
<comment type="similarity">
    <text evidence="1">Belongs to the glycosyltransferase 32 family.</text>
</comment>
<reference evidence="3 4" key="1">
    <citation type="journal article" date="2016" name="Front. Microbiol.">
        <title>Genome and transcriptome sequences reveal the specific parasitism of the nematophagous Purpureocillium lilacinum 36-1.</title>
        <authorList>
            <person name="Xie J."/>
            <person name="Li S."/>
            <person name="Mo C."/>
            <person name="Xiao X."/>
            <person name="Peng D."/>
            <person name="Wang G."/>
            <person name="Xiao Y."/>
        </authorList>
    </citation>
    <scope>NUCLEOTIDE SEQUENCE [LARGE SCALE GENOMIC DNA]</scope>
    <source>
        <strain evidence="3 4">36-1</strain>
    </source>
</reference>